<organism evidence="2 3">
    <name type="scientific">Gilvimarinus algae</name>
    <dbReference type="NCBI Taxonomy" id="3058037"/>
    <lineage>
        <taxon>Bacteria</taxon>
        <taxon>Pseudomonadati</taxon>
        <taxon>Pseudomonadota</taxon>
        <taxon>Gammaproteobacteria</taxon>
        <taxon>Cellvibrionales</taxon>
        <taxon>Cellvibrionaceae</taxon>
        <taxon>Gilvimarinus</taxon>
    </lineage>
</organism>
<keyword evidence="3" id="KW-1185">Reference proteome</keyword>
<evidence type="ECO:0000313" key="3">
    <source>
        <dbReference type="Proteomes" id="UP001168380"/>
    </source>
</evidence>
<dbReference type="RefSeq" id="WP_302713939.1">
    <property type="nucleotide sequence ID" value="NZ_JAULRT010000060.1"/>
</dbReference>
<dbReference type="PROSITE" id="PS51257">
    <property type="entry name" value="PROKAR_LIPOPROTEIN"/>
    <property type="match status" value="1"/>
</dbReference>
<name>A0ABT8TKL7_9GAMM</name>
<dbReference type="Proteomes" id="UP001168380">
    <property type="component" value="Unassembled WGS sequence"/>
</dbReference>
<evidence type="ECO:0000313" key="2">
    <source>
        <dbReference type="EMBL" id="MDO3383186.1"/>
    </source>
</evidence>
<accession>A0ABT8TKL7</accession>
<proteinExistence type="predicted"/>
<dbReference type="EMBL" id="JAULRT010000060">
    <property type="protein sequence ID" value="MDO3383186.1"/>
    <property type="molecule type" value="Genomic_DNA"/>
</dbReference>
<gene>
    <name evidence="2" type="ORF">QWI16_13480</name>
</gene>
<protein>
    <submittedName>
        <fullName evidence="2">Uncharacterized protein</fullName>
    </submittedName>
</protein>
<reference evidence="2" key="1">
    <citation type="submission" date="2023-07" db="EMBL/GenBank/DDBJ databases">
        <title>Gilvimarinus algae sp. nov., isolated from the surface of Kelp.</title>
        <authorList>
            <person name="Sun Y.Y."/>
            <person name="Gong Y."/>
            <person name="Du Z.J."/>
        </authorList>
    </citation>
    <scope>NUCLEOTIDE SEQUENCE</scope>
    <source>
        <strain evidence="2">SDUM040014</strain>
    </source>
</reference>
<comment type="caution">
    <text evidence="2">The sequence shown here is derived from an EMBL/GenBank/DDBJ whole genome shotgun (WGS) entry which is preliminary data.</text>
</comment>
<evidence type="ECO:0000256" key="1">
    <source>
        <dbReference type="SAM" id="MobiDB-lite"/>
    </source>
</evidence>
<feature type="region of interest" description="Disordered" evidence="1">
    <location>
        <begin position="23"/>
        <end position="42"/>
    </location>
</feature>
<sequence length="175" mass="19989">MRFQGWLFAGLVLVLAGCGSERDEPFDPGPGAGEEPGEGDPERISVRKLLDGEQTLLDIDGERQLLVFRDEDEYWLFLDRYTDTLPANEPDFEQGQVALIDLGEREDNNCEYYLSLETVYAEEVDDDAARLVLEYDPVSVDTGVSCPEEDPQIIRPYYFYYIDSRRELVISESVE</sequence>